<evidence type="ECO:0000256" key="1">
    <source>
        <dbReference type="SAM" id="Coils"/>
    </source>
</evidence>
<keyword evidence="2" id="KW-0812">Transmembrane</keyword>
<evidence type="ECO:0000313" key="3">
    <source>
        <dbReference type="EMBL" id="GAA0749237.1"/>
    </source>
</evidence>
<feature type="transmembrane region" description="Helical" evidence="2">
    <location>
        <begin position="44"/>
        <end position="65"/>
    </location>
</feature>
<name>A0ABP3V880_9FLAO</name>
<accession>A0ABP3V880</accession>
<feature type="coiled-coil region" evidence="1">
    <location>
        <begin position="169"/>
        <end position="208"/>
    </location>
</feature>
<dbReference type="EMBL" id="BAAAGF010000005">
    <property type="protein sequence ID" value="GAA0749237.1"/>
    <property type="molecule type" value="Genomic_DNA"/>
</dbReference>
<evidence type="ECO:0000313" key="4">
    <source>
        <dbReference type="Proteomes" id="UP001500736"/>
    </source>
</evidence>
<dbReference type="Proteomes" id="UP001500736">
    <property type="component" value="Unassembled WGS sequence"/>
</dbReference>
<keyword evidence="1" id="KW-0175">Coiled coil</keyword>
<keyword evidence="4" id="KW-1185">Reference proteome</keyword>
<comment type="caution">
    <text evidence="3">The sequence shown here is derived from an EMBL/GenBank/DDBJ whole genome shotgun (WGS) entry which is preliminary data.</text>
</comment>
<sequence length="263" mass="29629">MAPIKFEENLKEKIEERTIQPSEASWDVLAKRLDNQDKRKPKTVYFWVGIAASIVGVALVTTLFFNNSEFENSTPAIVDTETKEEQVKEEVLNPVESKKEENTVAVEQVEDIKASTEKIIPNPKSGVVVQKSTRIVSPNTTVTIKEAVAATTTNEQEKVKHLETPLNSLEFEKAKINDVVDEIKKLNLEDVTVSNAEIDSLLKQAEREILKNRLYNETTRTVSADALLQDVEDELEQSFRAKVFDALKNSFDTVKTAVAERNH</sequence>
<gene>
    <name evidence="3" type="ORF">GCM10009431_28600</name>
</gene>
<reference evidence="4" key="1">
    <citation type="journal article" date="2019" name="Int. J. Syst. Evol. Microbiol.">
        <title>The Global Catalogue of Microorganisms (GCM) 10K type strain sequencing project: providing services to taxonomists for standard genome sequencing and annotation.</title>
        <authorList>
            <consortium name="The Broad Institute Genomics Platform"/>
            <consortium name="The Broad Institute Genome Sequencing Center for Infectious Disease"/>
            <person name="Wu L."/>
            <person name="Ma J."/>
        </authorList>
    </citation>
    <scope>NUCLEOTIDE SEQUENCE [LARGE SCALE GENOMIC DNA]</scope>
    <source>
        <strain evidence="4">JCM 15976</strain>
    </source>
</reference>
<keyword evidence="2" id="KW-1133">Transmembrane helix</keyword>
<protein>
    <recommendedName>
        <fullName evidence="5">Anti-sigma factor</fullName>
    </recommendedName>
</protein>
<proteinExistence type="predicted"/>
<dbReference type="RefSeq" id="WP_343799372.1">
    <property type="nucleotide sequence ID" value="NZ_BAAAGF010000005.1"/>
</dbReference>
<keyword evidence="2" id="KW-0472">Membrane</keyword>
<evidence type="ECO:0008006" key="5">
    <source>
        <dbReference type="Google" id="ProtNLM"/>
    </source>
</evidence>
<evidence type="ECO:0000256" key="2">
    <source>
        <dbReference type="SAM" id="Phobius"/>
    </source>
</evidence>
<organism evidence="3 4">
    <name type="scientific">Gaetbulibacter jejuensis</name>
    <dbReference type="NCBI Taxonomy" id="584607"/>
    <lineage>
        <taxon>Bacteria</taxon>
        <taxon>Pseudomonadati</taxon>
        <taxon>Bacteroidota</taxon>
        <taxon>Flavobacteriia</taxon>
        <taxon>Flavobacteriales</taxon>
        <taxon>Flavobacteriaceae</taxon>
        <taxon>Gaetbulibacter</taxon>
    </lineage>
</organism>